<dbReference type="SUPFAM" id="SSF50729">
    <property type="entry name" value="PH domain-like"/>
    <property type="match status" value="1"/>
</dbReference>
<dbReference type="InterPro" id="IPR001806">
    <property type="entry name" value="Small_GTPase"/>
</dbReference>
<dbReference type="PANTHER" id="PTHR45819">
    <property type="entry name" value="CENTAURIN-GAMMA-1A"/>
    <property type="match status" value="1"/>
</dbReference>
<evidence type="ECO:0000256" key="4">
    <source>
        <dbReference type="ARBA" id="ARBA00022771"/>
    </source>
</evidence>
<dbReference type="SMART" id="SM00173">
    <property type="entry name" value="RAS"/>
    <property type="match status" value="1"/>
</dbReference>
<name>A0A6A5DJT4_SCHHA</name>
<comment type="similarity">
    <text evidence="1">Belongs to the centaurin gamma-like family.</text>
</comment>
<dbReference type="SUPFAM" id="SSF48403">
    <property type="entry name" value="Ankyrin repeat"/>
    <property type="match status" value="1"/>
</dbReference>
<feature type="compositionally biased region" description="Basic residues" evidence="7">
    <location>
        <begin position="724"/>
        <end position="733"/>
    </location>
</feature>
<feature type="compositionally biased region" description="Polar residues" evidence="7">
    <location>
        <begin position="703"/>
        <end position="721"/>
    </location>
</feature>
<dbReference type="GO" id="GO:0005525">
    <property type="term" value="F:GTP binding"/>
    <property type="evidence" value="ECO:0007669"/>
    <property type="project" value="InterPro"/>
</dbReference>
<keyword evidence="3" id="KW-0479">Metal-binding</keyword>
<dbReference type="SUPFAM" id="SSF57863">
    <property type="entry name" value="ArfGap/RecO-like zinc finger"/>
    <property type="match status" value="1"/>
</dbReference>
<dbReference type="Gene3D" id="2.30.29.30">
    <property type="entry name" value="Pleckstrin-homology domain (PH domain)/Phosphotyrosine-binding domain (PTB)"/>
    <property type="match status" value="1"/>
</dbReference>
<dbReference type="InterPro" id="IPR038508">
    <property type="entry name" value="ArfGAP_dom_sf"/>
</dbReference>
<organism evidence="8 9">
    <name type="scientific">Schistosoma haematobium</name>
    <name type="common">Blood fluke</name>
    <dbReference type="NCBI Taxonomy" id="6185"/>
    <lineage>
        <taxon>Eukaryota</taxon>
        <taxon>Metazoa</taxon>
        <taxon>Spiralia</taxon>
        <taxon>Lophotrochozoa</taxon>
        <taxon>Platyhelminthes</taxon>
        <taxon>Trematoda</taxon>
        <taxon>Digenea</taxon>
        <taxon>Strigeidida</taxon>
        <taxon>Schistosomatoidea</taxon>
        <taxon>Schistosomatidae</taxon>
        <taxon>Schistosoma</taxon>
    </lineage>
</organism>
<comment type="caution">
    <text evidence="8">The sequence shown here is derived from an EMBL/GenBank/DDBJ whole genome shotgun (WGS) entry which is preliminary data.</text>
</comment>
<dbReference type="Gene3D" id="1.10.220.150">
    <property type="entry name" value="Arf GTPase activating protein"/>
    <property type="match status" value="1"/>
</dbReference>
<dbReference type="GO" id="GO:0005096">
    <property type="term" value="F:GTPase activator activity"/>
    <property type="evidence" value="ECO:0007669"/>
    <property type="project" value="UniProtKB-KW"/>
</dbReference>
<dbReference type="CDD" id="cd01250">
    <property type="entry name" value="PH_AGAP"/>
    <property type="match status" value="1"/>
</dbReference>
<reference evidence="8" key="1">
    <citation type="journal article" date="2012" name="Nat. Genet.">
        <title>Whole-genome sequence of Schistosoma haematobium.</title>
        <authorList>
            <person name="Young N.D."/>
            <person name="Jex A.R."/>
            <person name="Li B."/>
            <person name="Liu S."/>
            <person name="Yang L."/>
            <person name="Xiong Z."/>
            <person name="Li Y."/>
            <person name="Cantacessi C."/>
            <person name="Hall R.S."/>
            <person name="Xu X."/>
            <person name="Chen F."/>
            <person name="Wu X."/>
            <person name="Zerlotini A."/>
            <person name="Oliveira G."/>
            <person name="Hofmann A."/>
            <person name="Zhang G."/>
            <person name="Fang X."/>
            <person name="Kang Y."/>
            <person name="Campbell B.E."/>
            <person name="Loukas A."/>
            <person name="Ranganathan S."/>
            <person name="Rollinson D."/>
            <person name="Rinaldi G."/>
            <person name="Brindley P.J."/>
            <person name="Yang H."/>
            <person name="Wang J."/>
            <person name="Wang J."/>
            <person name="Gasser R.B."/>
        </authorList>
    </citation>
    <scope>NUCLEOTIDE SEQUENCE</scope>
</reference>
<reference evidence="8" key="3">
    <citation type="submission" date="2021-06" db="EMBL/GenBank/DDBJ databases">
        <title>Chromosome-level genome assembly for S. haematobium.</title>
        <authorList>
            <person name="Stroehlein A.J."/>
        </authorList>
    </citation>
    <scope>NUCLEOTIDE SEQUENCE</scope>
</reference>
<feature type="region of interest" description="Disordered" evidence="7">
    <location>
        <begin position="553"/>
        <end position="600"/>
    </location>
</feature>
<keyword evidence="5" id="KW-0862">Zinc</keyword>
<sequence length="1564" mass="172889">MEFLKARLFGAIKVTLTNCKECDLEFERSDALTSKNNFWYRQIYELSNGGGFTIMSSQSSLNDISNAIRQEIIRFESVHPNIYAIYDLIDAVEDKNLAESLRQLVVSIEDAFVNSQEWTLSNGVPGIKLGLLGSVQSGKSALVHRYLTGAYVHDESPEGGRFKKELSLDNQSHLLLIRDEGGPPDLQFSQWVDGVIFVFSLENIESYQVVYDYYARLSTYRSIASLPIILVGTQDSNCEPYVRVIDDARARKLANDLKRCAYYETCAAYGLNVERVFQDACLKILQLRASGNSPVPRPITPQISSNSQQRACANSPVECVPIVGISQSQQSLFSNVVNAREGPLLMKNPGVNCNVTNSVTSGVDRKERPVFPNNPSNRRPDTHSNPGFELDFNEDSGLHQTLLHPTKPNLLSIAKHSFTLDFRPSERDNFFADVKPIRANTCTTDPAEDWATHPFLLDERHQHPLFRCPEYVPTEYSESIFQSPSPHVYSEYSGKIPYPPSTSDNGVSTPQPLSAPAASAIGYSPFIVSPNFPSGTLAAASSVSSIGLGVEAESKADNNESLTPSSTPTHSRKNRRKSNLFQKRNEDEREREKKLNGIGSGRAIPLKQGFLYKRTCKPLSKEWKTKKYVTLTDDARLTYHPSIHDYMDNSHGKEIDLSRTTVKIPGVAFRQVGSRITSNGLLRSQLNDGGTDRRSTGVDVKNPTENSAPINDNSASGGKDSSSVKKRHRRIKSNPKSNNADGSDSEGYEFQLISMDRQWHFEATGPDERDEWVMYIERAIMTRLQLNESSKRTRAIAATGCTTGGGGASGSNHLSNVSGLGSGSGRHGDSNSLNSSRCGAGDANELAVTEHLIQSIRSAAGNDFCADCGAPEPDWASLNLGAMVCISCSGIHRQLGTHISRIRSLHLDEWSTESVTVMSAIGNTLANSVWEAAAPVNAGNLRTLRYYQSQLLILGVPVLRTIISSVYSFMLIYLCQDWVTSTPELVIGSEVVECVDRFTYLGSLISPCGLVCDEISARIQKARLAFANLRHLWRRRDIRLSTKGRVYCAAVRSVLLYGSETWPVRVEDIRRLLVFDHRCLRNIARISWDHRVSNTVVRKRVLGNDGKSIDEVVKLHQLRWLGHVLRMPNDRLPRRAMFSGIGVGWKKARGGQTKTWHKSMKSLTSGLSHVGRCRLPGWGPRDDSNRWLETLNDMAQNRLQWRRKPNPSSSREEKEIWIRAKYQHREFLPPLPYPDAPLQRQLIDAIARQDTRQVILCLALATPETVNAAYSLQDPRAAIHIAATLGNLVYLQLLLWYNGDPTVTDHEGRNAFYYAHCSKNYDCADFLLRNSCPKQLVPPIPPNNMPPTIRSSQNIMPQQIVQSHSIIHGPSTSTGLSSGVADINISNSINSGLVQPHHFSHLQQHQSSAAVVASEVGTHLSGQLPSYHPMTTGSVTANQQLSQVVGSNHPLVSASGNMYTGNVNQALGATLPRRRAPIGPFPPGAVPPTLQPFPRPNIQQQVSVSNTHRPTSSVIQSVTRSITPNAMLRTSLVSSSQPPHTRSASNTAATLSQPYVSTTQEVGL</sequence>
<dbReference type="InterPro" id="IPR037278">
    <property type="entry name" value="ARFGAP/RecO"/>
</dbReference>
<dbReference type="Pfam" id="PF00071">
    <property type="entry name" value="Ras"/>
    <property type="match status" value="1"/>
</dbReference>
<evidence type="ECO:0000256" key="1">
    <source>
        <dbReference type="ARBA" id="ARBA00005430"/>
    </source>
</evidence>
<keyword evidence="4" id="KW-0863">Zinc-finger</keyword>
<dbReference type="InterPro" id="IPR051282">
    <property type="entry name" value="Arf-GAP_GTPase_ANK_PH"/>
</dbReference>
<dbReference type="InterPro" id="IPR011993">
    <property type="entry name" value="PH-like_dom_sf"/>
</dbReference>
<dbReference type="PROSITE" id="PS51419">
    <property type="entry name" value="RAB"/>
    <property type="match status" value="1"/>
</dbReference>
<dbReference type="InterPro" id="IPR036770">
    <property type="entry name" value="Ankyrin_rpt-contain_sf"/>
</dbReference>
<dbReference type="PROSITE" id="PS51421">
    <property type="entry name" value="RAS"/>
    <property type="match status" value="1"/>
</dbReference>
<dbReference type="FunFam" id="3.40.50.300:FF:000178">
    <property type="entry name" value="Arf-GAP with GTPase, ANK repeat and PH domain-containing protein 1"/>
    <property type="match status" value="1"/>
</dbReference>
<dbReference type="InterPro" id="IPR001849">
    <property type="entry name" value="PH_domain"/>
</dbReference>
<keyword evidence="6" id="KW-0040">ANK repeat</keyword>
<accession>A0A6A5DJT4</accession>
<evidence type="ECO:0000256" key="7">
    <source>
        <dbReference type="SAM" id="MobiDB-lite"/>
    </source>
</evidence>
<dbReference type="PROSITE" id="PS50003">
    <property type="entry name" value="PH_DOMAIN"/>
    <property type="match status" value="1"/>
</dbReference>
<feature type="compositionally biased region" description="Basic and acidic residues" evidence="7">
    <location>
        <begin position="583"/>
        <end position="595"/>
    </location>
</feature>
<dbReference type="SMART" id="SM00233">
    <property type="entry name" value="PH"/>
    <property type="match status" value="1"/>
</dbReference>
<proteinExistence type="inferred from homology"/>
<evidence type="ECO:0000313" key="9">
    <source>
        <dbReference type="Proteomes" id="UP000471633"/>
    </source>
</evidence>
<dbReference type="InterPro" id="IPR001164">
    <property type="entry name" value="ArfGAP_dom"/>
</dbReference>
<feature type="compositionally biased region" description="Polar residues" evidence="7">
    <location>
        <begin position="559"/>
        <end position="569"/>
    </location>
</feature>
<evidence type="ECO:0000256" key="6">
    <source>
        <dbReference type="ARBA" id="ARBA00023043"/>
    </source>
</evidence>
<evidence type="ECO:0000313" key="8">
    <source>
        <dbReference type="EMBL" id="KAH9582447.1"/>
    </source>
</evidence>
<dbReference type="Pfam" id="PF01412">
    <property type="entry name" value="ArfGap"/>
    <property type="match status" value="1"/>
</dbReference>
<dbReference type="Gene3D" id="3.40.50.300">
    <property type="entry name" value="P-loop containing nucleotide triphosphate hydrolases"/>
    <property type="match status" value="1"/>
</dbReference>
<keyword evidence="2" id="KW-0343">GTPase activation</keyword>
<dbReference type="EMBL" id="AMPZ03000005">
    <property type="protein sequence ID" value="KAH9582447.1"/>
    <property type="molecule type" value="Genomic_DNA"/>
</dbReference>
<gene>
    <name evidence="8" type="primary">AGAP2_1</name>
    <name evidence="8" type="ORF">MS3_00007208</name>
</gene>
<dbReference type="PANTHER" id="PTHR45819:SF5">
    <property type="entry name" value="CENTAURIN-GAMMA-1A"/>
    <property type="match status" value="1"/>
</dbReference>
<feature type="region of interest" description="Disordered" evidence="7">
    <location>
        <begin position="357"/>
        <end position="388"/>
    </location>
</feature>
<dbReference type="PROSITE" id="PS50115">
    <property type="entry name" value="ARFGAP"/>
    <property type="match status" value="1"/>
</dbReference>
<feature type="region of interest" description="Disordered" evidence="7">
    <location>
        <begin position="816"/>
        <end position="836"/>
    </location>
</feature>
<dbReference type="SMART" id="SM00105">
    <property type="entry name" value="ArfGap"/>
    <property type="match status" value="1"/>
</dbReference>
<evidence type="ECO:0000256" key="3">
    <source>
        <dbReference type="ARBA" id="ARBA00022723"/>
    </source>
</evidence>
<evidence type="ECO:0000256" key="5">
    <source>
        <dbReference type="ARBA" id="ARBA00022833"/>
    </source>
</evidence>
<dbReference type="GO" id="GO:0003924">
    <property type="term" value="F:GTPase activity"/>
    <property type="evidence" value="ECO:0007669"/>
    <property type="project" value="InterPro"/>
</dbReference>
<keyword evidence="9" id="KW-1185">Reference proteome</keyword>
<dbReference type="GO" id="GO:0008270">
    <property type="term" value="F:zinc ion binding"/>
    <property type="evidence" value="ECO:0007669"/>
    <property type="project" value="UniProtKB-KW"/>
</dbReference>
<protein>
    <submittedName>
        <fullName evidence="8">Arf-GAP with GTPase, ANK repeat and PH domain-containing protein 2</fullName>
    </submittedName>
</protein>
<dbReference type="PRINTS" id="PR00405">
    <property type="entry name" value="REVINTRACTNG"/>
</dbReference>
<feature type="region of interest" description="Disordered" evidence="7">
    <location>
        <begin position="680"/>
        <end position="745"/>
    </location>
</feature>
<reference evidence="8" key="4">
    <citation type="journal article" date="2022" name="PLoS Pathog.">
        <title>Chromosome-level genome of Schistosoma haematobium underpins genome-wide explorations of molecular variation.</title>
        <authorList>
            <person name="Stroehlein A.J."/>
            <person name="Korhonen P.K."/>
            <person name="Lee V.V."/>
            <person name="Ralph S.A."/>
            <person name="Mentink-Kane M."/>
            <person name="You H."/>
            <person name="McManus D.P."/>
            <person name="Tchuente L.T."/>
            <person name="Stothard J.R."/>
            <person name="Kaur P."/>
            <person name="Dudchenko O."/>
            <person name="Aiden E.L."/>
            <person name="Yang B."/>
            <person name="Yang H."/>
            <person name="Emery A.M."/>
            <person name="Webster B.L."/>
            <person name="Brindley P.J."/>
            <person name="Rollinson D."/>
            <person name="Chang B.C.H."/>
            <person name="Gasser R.B."/>
            <person name="Young N.D."/>
        </authorList>
    </citation>
    <scope>NUCLEOTIDE SEQUENCE</scope>
</reference>
<dbReference type="Proteomes" id="UP000471633">
    <property type="component" value="Unassembled WGS sequence"/>
</dbReference>
<dbReference type="SUPFAM" id="SSF52540">
    <property type="entry name" value="P-loop containing nucleoside triphosphate hydrolases"/>
    <property type="match status" value="1"/>
</dbReference>
<dbReference type="FunFam" id="1.10.220.150:FF:000009">
    <property type="entry name" value="stromal membrane-associated protein 1 isoform X1"/>
    <property type="match status" value="1"/>
</dbReference>
<dbReference type="RefSeq" id="XP_035588684.1">
    <property type="nucleotide sequence ID" value="XM_035730961.2"/>
</dbReference>
<dbReference type="InterPro" id="IPR027417">
    <property type="entry name" value="P-loop_NTPase"/>
</dbReference>
<dbReference type="GeneID" id="24590180"/>
<dbReference type="Gene3D" id="1.25.40.20">
    <property type="entry name" value="Ankyrin repeat-containing domain"/>
    <property type="match status" value="1"/>
</dbReference>
<dbReference type="KEGG" id="shx:MS3_00007208"/>
<reference evidence="8" key="2">
    <citation type="journal article" date="2019" name="Gigascience">
        <title>High-quality Schistosoma haematobium genome achieved by single-molecule and long-range sequencing.</title>
        <authorList>
            <person name="Stroehlein A.J."/>
            <person name="Korhonen P.K."/>
            <person name="Chong T.M."/>
            <person name="Lim Y.L."/>
            <person name="Chan K.G."/>
            <person name="Webster B."/>
            <person name="Rollinson D."/>
            <person name="Brindley P.J."/>
            <person name="Gasser R.B."/>
            <person name="Young N.D."/>
        </authorList>
    </citation>
    <scope>NUCLEOTIDE SEQUENCE</scope>
</reference>
<dbReference type="CTD" id="24590180"/>
<dbReference type="SMART" id="SM00175">
    <property type="entry name" value="RAB"/>
    <property type="match status" value="1"/>
</dbReference>
<feature type="region of interest" description="Disordered" evidence="7">
    <location>
        <begin position="1531"/>
        <end position="1564"/>
    </location>
</feature>
<evidence type="ECO:0000256" key="2">
    <source>
        <dbReference type="ARBA" id="ARBA00022468"/>
    </source>
</evidence>